<sequence>MDCIIKVVEDEHDEQGRPQVKIIYMDPLDWSTRADSLISRHQSMIEDAEIEKVKELNEGAKPGEVFKPPRLIFVLQAQEYWPGSESNPEAMKRRLLKQKALEETGCEPFGGTFDYKELGVVTYIEFFGYGAYDPCQGYDQVFNPNLPGYRFIIENYPEPERERWREEEEYEWQIELSDSSGKVHEENCRAKARTSELLARVAQLQKVFRELKKIPNLMSKV</sequence>
<proteinExistence type="predicted"/>
<protein>
    <submittedName>
        <fullName evidence="1">Uncharacterized protein</fullName>
    </submittedName>
</protein>
<gene>
    <name evidence="1" type="ORF">L1049_022223</name>
</gene>
<accession>A0AAP0RDZ2</accession>
<evidence type="ECO:0000313" key="1">
    <source>
        <dbReference type="EMBL" id="KAK9274966.1"/>
    </source>
</evidence>
<comment type="caution">
    <text evidence="1">The sequence shown here is derived from an EMBL/GenBank/DDBJ whole genome shotgun (WGS) entry which is preliminary data.</text>
</comment>
<dbReference type="Proteomes" id="UP001415857">
    <property type="component" value="Unassembled WGS sequence"/>
</dbReference>
<keyword evidence="2" id="KW-1185">Reference proteome</keyword>
<name>A0AAP0RDZ2_LIQFO</name>
<evidence type="ECO:0000313" key="2">
    <source>
        <dbReference type="Proteomes" id="UP001415857"/>
    </source>
</evidence>
<reference evidence="1 2" key="1">
    <citation type="journal article" date="2024" name="Plant J.">
        <title>Genome sequences and population genomics reveal climatic adaptation and genomic divergence between two closely related sweetgum species.</title>
        <authorList>
            <person name="Xu W.Q."/>
            <person name="Ren C.Q."/>
            <person name="Zhang X.Y."/>
            <person name="Comes H.P."/>
            <person name="Liu X.H."/>
            <person name="Li Y.G."/>
            <person name="Kettle C.J."/>
            <person name="Jalonen R."/>
            <person name="Gaisberger H."/>
            <person name="Ma Y.Z."/>
            <person name="Qiu Y.X."/>
        </authorList>
    </citation>
    <scope>NUCLEOTIDE SEQUENCE [LARGE SCALE GENOMIC DNA]</scope>
    <source>
        <strain evidence="1">Hangzhou</strain>
    </source>
</reference>
<dbReference type="EMBL" id="JBBPBK010000011">
    <property type="protein sequence ID" value="KAK9274966.1"/>
    <property type="molecule type" value="Genomic_DNA"/>
</dbReference>
<organism evidence="1 2">
    <name type="scientific">Liquidambar formosana</name>
    <name type="common">Formosan gum</name>
    <dbReference type="NCBI Taxonomy" id="63359"/>
    <lineage>
        <taxon>Eukaryota</taxon>
        <taxon>Viridiplantae</taxon>
        <taxon>Streptophyta</taxon>
        <taxon>Embryophyta</taxon>
        <taxon>Tracheophyta</taxon>
        <taxon>Spermatophyta</taxon>
        <taxon>Magnoliopsida</taxon>
        <taxon>eudicotyledons</taxon>
        <taxon>Gunneridae</taxon>
        <taxon>Pentapetalae</taxon>
        <taxon>Saxifragales</taxon>
        <taxon>Altingiaceae</taxon>
        <taxon>Liquidambar</taxon>
    </lineage>
</organism>
<dbReference type="AlphaFoldDB" id="A0AAP0RDZ2"/>